<keyword evidence="1" id="KW-1133">Transmembrane helix</keyword>
<keyword evidence="1" id="KW-0472">Membrane</keyword>
<gene>
    <name evidence="2" type="ORF">NW112_12075</name>
</gene>
<sequence length="79" mass="8589">MMKKIFAIILGIVTIITAWSTVKMVLALAHTDQNLYLSYAPLPIHLSNPSTTVISVSAIIYAVVTIIFASITIKLSKSK</sequence>
<dbReference type="EMBL" id="JANSKX010000050">
    <property type="protein sequence ID" value="MCY1595942.1"/>
    <property type="molecule type" value="Genomic_DNA"/>
</dbReference>
<organism evidence="2 3">
    <name type="scientific">Staphylococcus pettenkoferi</name>
    <dbReference type="NCBI Taxonomy" id="170573"/>
    <lineage>
        <taxon>Bacteria</taxon>
        <taxon>Bacillati</taxon>
        <taxon>Bacillota</taxon>
        <taxon>Bacilli</taxon>
        <taxon>Bacillales</taxon>
        <taxon>Staphylococcaceae</taxon>
        <taxon>Staphylococcus</taxon>
    </lineage>
</organism>
<name>A0A9Q4D9R6_9STAP</name>
<evidence type="ECO:0000313" key="3">
    <source>
        <dbReference type="Proteomes" id="UP001081438"/>
    </source>
</evidence>
<dbReference type="Proteomes" id="UP001081438">
    <property type="component" value="Unassembled WGS sequence"/>
</dbReference>
<keyword evidence="1" id="KW-0812">Transmembrane</keyword>
<proteinExistence type="predicted"/>
<reference evidence="2" key="1">
    <citation type="journal article" date="2022" name="Int. J. Mol. Sci.">
        <title>Phenotypic and genotypic virulence characterisation of Staphylococcus pettenkoferi strains isolated from human bloodstream and diabetic foot infections.</title>
        <authorList>
            <person name="Magnan C."/>
        </authorList>
    </citation>
    <scope>NUCLEOTIDE SEQUENCE</scope>
    <source>
        <strain evidence="2">NSP020P</strain>
    </source>
</reference>
<evidence type="ECO:0000256" key="1">
    <source>
        <dbReference type="SAM" id="Phobius"/>
    </source>
</evidence>
<dbReference type="RefSeq" id="WP_048665548.1">
    <property type="nucleotide sequence ID" value="NZ_JANSKS010000057.1"/>
</dbReference>
<dbReference type="AlphaFoldDB" id="A0A9Q4D9R6"/>
<evidence type="ECO:0000313" key="2">
    <source>
        <dbReference type="EMBL" id="MCY1595942.1"/>
    </source>
</evidence>
<accession>A0A9Q4D9R6</accession>
<comment type="caution">
    <text evidence="2">The sequence shown here is derived from an EMBL/GenBank/DDBJ whole genome shotgun (WGS) entry which is preliminary data.</text>
</comment>
<protein>
    <submittedName>
        <fullName evidence="2">Uncharacterized protein</fullName>
    </submittedName>
</protein>
<feature type="transmembrane region" description="Helical" evidence="1">
    <location>
        <begin position="53"/>
        <end position="73"/>
    </location>
</feature>